<evidence type="ECO:0008006" key="6">
    <source>
        <dbReference type="Google" id="ProtNLM"/>
    </source>
</evidence>
<name>A0A1T4XR80_9GAMM</name>
<evidence type="ECO:0000256" key="2">
    <source>
        <dbReference type="ARBA" id="ARBA00049988"/>
    </source>
</evidence>
<evidence type="ECO:0000313" key="5">
    <source>
        <dbReference type="Proteomes" id="UP000190460"/>
    </source>
</evidence>
<evidence type="ECO:0000313" key="3">
    <source>
        <dbReference type="EMBL" id="SKA91648.1"/>
    </source>
</evidence>
<dbReference type="InterPro" id="IPR010985">
    <property type="entry name" value="Ribbon_hlx_hlx"/>
</dbReference>
<reference evidence="3 5" key="1">
    <citation type="submission" date="2017-02" db="EMBL/GenBank/DDBJ databases">
        <authorList>
            <person name="Peterson S.W."/>
        </authorList>
    </citation>
    <scope>NUCLEOTIDE SEQUENCE [LARGE SCALE GENOMIC DNA]</scope>
    <source>
        <strain evidence="3 5">ATCC 49788</strain>
    </source>
</reference>
<dbReference type="EMBL" id="FUYB01000021">
    <property type="protein sequence ID" value="SKA91648.1"/>
    <property type="molecule type" value="Genomic_DNA"/>
</dbReference>
<keyword evidence="5" id="KW-1185">Reference proteome</keyword>
<comment type="similarity">
    <text evidence="2">Belongs to the TacA antitoxin family.</text>
</comment>
<dbReference type="EMBL" id="FUYB01000037">
    <property type="protein sequence ID" value="SKA96675.1"/>
    <property type="molecule type" value="Genomic_DNA"/>
</dbReference>
<dbReference type="Pfam" id="PF08681">
    <property type="entry name" value="TacA1"/>
    <property type="match status" value="1"/>
</dbReference>
<proteinExistence type="inferred from homology"/>
<organism evidence="3 5">
    <name type="scientific">Thiothrix eikelboomii</name>
    <dbReference type="NCBI Taxonomy" id="92487"/>
    <lineage>
        <taxon>Bacteria</taxon>
        <taxon>Pseudomonadati</taxon>
        <taxon>Pseudomonadota</taxon>
        <taxon>Gammaproteobacteria</taxon>
        <taxon>Thiotrichales</taxon>
        <taxon>Thiotrichaceae</taxon>
        <taxon>Thiothrix</taxon>
    </lineage>
</organism>
<sequence>MPIHWDNKMDSDKEVRLNIRIEESLKNLLQEAANLESRTVTSFVINALKQHISQQHPQLLDQSKLEAAD</sequence>
<evidence type="ECO:0000256" key="1">
    <source>
        <dbReference type="ARBA" id="ARBA00022649"/>
    </source>
</evidence>
<dbReference type="GO" id="GO:0006355">
    <property type="term" value="P:regulation of DNA-templated transcription"/>
    <property type="evidence" value="ECO:0007669"/>
    <property type="project" value="InterPro"/>
</dbReference>
<dbReference type="InterPro" id="IPR014795">
    <property type="entry name" value="TacA_1-like"/>
</dbReference>
<dbReference type="SUPFAM" id="SSF47598">
    <property type="entry name" value="Ribbon-helix-helix"/>
    <property type="match status" value="1"/>
</dbReference>
<keyword evidence="1" id="KW-1277">Toxin-antitoxin system</keyword>
<protein>
    <recommendedName>
        <fullName evidence="6">CopG-like RHH_1 or ribbon-helix-helix domain-containing protein, RHH_5</fullName>
    </recommendedName>
</protein>
<dbReference type="Gene3D" id="1.20.5.780">
    <property type="entry name" value="Single helix bin"/>
    <property type="match status" value="1"/>
</dbReference>
<accession>A0A1T4XR80</accession>
<gene>
    <name evidence="3" type="ORF">SAMN02745130_03281</name>
    <name evidence="4" type="ORF">SAMN02745130_03912</name>
</gene>
<dbReference type="Proteomes" id="UP000190460">
    <property type="component" value="Unassembled WGS sequence"/>
</dbReference>
<evidence type="ECO:0000313" key="4">
    <source>
        <dbReference type="EMBL" id="SKA96675.1"/>
    </source>
</evidence>
<dbReference type="AlphaFoldDB" id="A0A1T4XR80"/>